<protein>
    <submittedName>
        <fullName evidence="1">Uncharacterized protein</fullName>
    </submittedName>
</protein>
<keyword evidence="2" id="KW-1185">Reference proteome</keyword>
<dbReference type="EMBL" id="JAOPGA020001216">
    <property type="protein sequence ID" value="KAL0486320.1"/>
    <property type="molecule type" value="Genomic_DNA"/>
</dbReference>
<name>A0AAW2ZA36_9EUKA</name>
<comment type="caution">
    <text evidence="1">The sequence shown here is derived from an EMBL/GenBank/DDBJ whole genome shotgun (WGS) entry which is preliminary data.</text>
</comment>
<reference evidence="1 2" key="1">
    <citation type="submission" date="2024-03" db="EMBL/GenBank/DDBJ databases">
        <title>The Acrasis kona genome and developmental transcriptomes reveal deep origins of eukaryotic multicellular pathways.</title>
        <authorList>
            <person name="Sheikh S."/>
            <person name="Fu C.-J."/>
            <person name="Brown M.W."/>
            <person name="Baldauf S.L."/>
        </authorList>
    </citation>
    <scope>NUCLEOTIDE SEQUENCE [LARGE SCALE GENOMIC DNA]</scope>
    <source>
        <strain evidence="1 2">ATCC MYA-3509</strain>
    </source>
</reference>
<evidence type="ECO:0000313" key="1">
    <source>
        <dbReference type="EMBL" id="KAL0486320.1"/>
    </source>
</evidence>
<organism evidence="1 2">
    <name type="scientific">Acrasis kona</name>
    <dbReference type="NCBI Taxonomy" id="1008807"/>
    <lineage>
        <taxon>Eukaryota</taxon>
        <taxon>Discoba</taxon>
        <taxon>Heterolobosea</taxon>
        <taxon>Tetramitia</taxon>
        <taxon>Eutetramitia</taxon>
        <taxon>Acrasidae</taxon>
        <taxon>Acrasis</taxon>
    </lineage>
</organism>
<dbReference type="AlphaFoldDB" id="A0AAW2ZA36"/>
<sequence>MHSVGENFNDVTIIHTRNYEDRPYPSLLTGIDINKLLPELGLSNIIRVIYKLSLQYETFALQDILRYARCQSNAQQIIKDIMVHAALYLNLKTYYNLFYTVKTYGIITPTEFRRLIVREVLPKAAKNKELFLWLLDRIPVGRHRLKVINAVAGVANKDLLEAIIEKYQLNRPAVVAYVNTLCHTNQMDLMYPFWPFPLGPIKHFGELLSASRGALMWERNGLEFLSDQDMHDVGPMVEALRVAQEYYFHQPDILTNMFKDILEAMKVTSSQLPLPTKIAIQVIAVVIHTETEEIIELIRPLYAGYSAHFVEYAASTRNQRVMDLISKF</sequence>
<evidence type="ECO:0000313" key="2">
    <source>
        <dbReference type="Proteomes" id="UP001431209"/>
    </source>
</evidence>
<proteinExistence type="predicted"/>
<dbReference type="Proteomes" id="UP001431209">
    <property type="component" value="Unassembled WGS sequence"/>
</dbReference>
<gene>
    <name evidence="1" type="ORF">AKO1_000393</name>
</gene>
<accession>A0AAW2ZA36</accession>